<sequence>MKTCILLAALAAASATSAQVSSPETPAVPASAAPATRVTLPRDTPVELMAPREVSTADATAGEIFKLRVNKAIVIDGRTIVPAGTTAFGQVISASDSGGLGKSGRMTAKLLHIQLGETEIPLEGEMSAKGTGAGSAGLAVLFTGWAGFFHRGNNAKIKAGEILAGFVASDVVLDMSGPVPRRVEEPVSTVAPASTEAAAK</sequence>
<proteinExistence type="predicted"/>
<gene>
    <name evidence="2" type="ORF">SCH01S_01_00030</name>
</gene>
<dbReference type="STRING" id="1219043.SCH01S_01_00030"/>
<comment type="caution">
    <text evidence="2">The sequence shown here is derived from an EMBL/GenBank/DDBJ whole genome shotgun (WGS) entry which is preliminary data.</text>
</comment>
<protein>
    <submittedName>
        <fullName evidence="2">Uncharacterized protein</fullName>
    </submittedName>
</protein>
<evidence type="ECO:0000256" key="1">
    <source>
        <dbReference type="SAM" id="SignalP"/>
    </source>
</evidence>
<dbReference type="OrthoDB" id="7450851at2"/>
<feature type="chain" id="PRO_5002429123" evidence="1">
    <location>
        <begin position="19"/>
        <end position="200"/>
    </location>
</feature>
<keyword evidence="3" id="KW-1185">Reference proteome</keyword>
<reference evidence="2 3" key="1">
    <citation type="submission" date="2015-04" db="EMBL/GenBank/DDBJ databases">
        <title>Whole genome shotgun sequence of Sphingomonas changbaiensis NBRC 104936.</title>
        <authorList>
            <person name="Katano-Makiyama Y."/>
            <person name="Hosoyama A."/>
            <person name="Hashimoto M."/>
            <person name="Noguchi M."/>
            <person name="Tsuchikane K."/>
            <person name="Ohji S."/>
            <person name="Yamazoe A."/>
            <person name="Ichikawa N."/>
            <person name="Kimura A."/>
            <person name="Fujita N."/>
        </authorList>
    </citation>
    <scope>NUCLEOTIDE SEQUENCE [LARGE SCALE GENOMIC DNA]</scope>
    <source>
        <strain evidence="2 3">NBRC 104936</strain>
    </source>
</reference>
<name>A0A0E9ML25_9SPHN</name>
<dbReference type="AlphaFoldDB" id="A0A0E9ML25"/>
<evidence type="ECO:0000313" key="3">
    <source>
        <dbReference type="Proteomes" id="UP000033202"/>
    </source>
</evidence>
<evidence type="ECO:0000313" key="2">
    <source>
        <dbReference type="EMBL" id="GAO37840.1"/>
    </source>
</evidence>
<accession>A0A0E9ML25</accession>
<dbReference type="EMBL" id="BBWU01000001">
    <property type="protein sequence ID" value="GAO37840.1"/>
    <property type="molecule type" value="Genomic_DNA"/>
</dbReference>
<dbReference type="Proteomes" id="UP000033202">
    <property type="component" value="Unassembled WGS sequence"/>
</dbReference>
<keyword evidence="1" id="KW-0732">Signal</keyword>
<dbReference type="RefSeq" id="WP_157032741.1">
    <property type="nucleotide sequence ID" value="NZ_BBWU01000001.1"/>
</dbReference>
<organism evidence="2 3">
    <name type="scientific">Sphingomonas changbaiensis NBRC 104936</name>
    <dbReference type="NCBI Taxonomy" id="1219043"/>
    <lineage>
        <taxon>Bacteria</taxon>
        <taxon>Pseudomonadati</taxon>
        <taxon>Pseudomonadota</taxon>
        <taxon>Alphaproteobacteria</taxon>
        <taxon>Sphingomonadales</taxon>
        <taxon>Sphingomonadaceae</taxon>
        <taxon>Sphingomonas</taxon>
    </lineage>
</organism>
<feature type="signal peptide" evidence="1">
    <location>
        <begin position="1"/>
        <end position="18"/>
    </location>
</feature>